<keyword evidence="5" id="KW-1185">Reference proteome</keyword>
<feature type="compositionally biased region" description="Low complexity" evidence="1">
    <location>
        <begin position="109"/>
        <end position="129"/>
    </location>
</feature>
<evidence type="ECO:0000313" key="4">
    <source>
        <dbReference type="EMBL" id="KAK3953448.1"/>
    </source>
</evidence>
<feature type="domain" description="SMODS and SLOG-associating 2TM effector" evidence="3">
    <location>
        <begin position="207"/>
        <end position="328"/>
    </location>
</feature>
<dbReference type="Pfam" id="PF18142">
    <property type="entry name" value="SLATT_fungal"/>
    <property type="match status" value="1"/>
</dbReference>
<proteinExistence type="predicted"/>
<dbReference type="PANTHER" id="PTHR38793:SF3">
    <property type="entry name" value="SMODS AND SLOG-ASSOCIATING 2TM EFFECTOR DOMAIN-CONTAINING PROTEIN"/>
    <property type="match status" value="1"/>
</dbReference>
<sequence>MPESRPSGSRSAGEREDINTGQADEQSPLLQDVKSAVRFDTISFPVQPKESSRQKPSRSRSSPDTSSKISTVDFGYPSKSTSDSGRRWTISEEVEGKMPSSPPLPPIKTSTDTGSTSTSKAPAATPTMTPVQAAAVRSFTAVERGILKADTNLSWGDPAGLPMRGTNDENLVIFRRAIGINSGLAGESDPRSLEEGRRRAVGMYAAAMKAQREKRVKHALIDFLLYASHLAQILIGATLTAFGPSAGKHAILITVLGAINTVIAGVLALIKGQGLPERLRHDQAEFRKLQDWIEQTEALLAVGVIGRNRKEVGLLVQVAFRKYNAVRQSEENNRNENYVRVSSSAPDPLGSGGSVPAPAPLDGHGRTGKLVDLDHHEGSSVGYQSVGNGRVGGGSHSEH</sequence>
<feature type="transmembrane region" description="Helical" evidence="2">
    <location>
        <begin position="249"/>
        <end position="270"/>
    </location>
</feature>
<protein>
    <recommendedName>
        <fullName evidence="3">SMODS and SLOG-associating 2TM effector domain-containing protein</fullName>
    </recommendedName>
</protein>
<dbReference type="AlphaFoldDB" id="A0AAN6SHI1"/>
<feature type="compositionally biased region" description="Basic and acidic residues" evidence="1">
    <location>
        <begin position="363"/>
        <end position="378"/>
    </location>
</feature>
<dbReference type="InterPro" id="IPR041622">
    <property type="entry name" value="SLATT_fungi"/>
</dbReference>
<reference evidence="4" key="2">
    <citation type="submission" date="2023-06" db="EMBL/GenBank/DDBJ databases">
        <authorList>
            <consortium name="Lawrence Berkeley National Laboratory"/>
            <person name="Mondo S.J."/>
            <person name="Hensen N."/>
            <person name="Bonometti L."/>
            <person name="Westerberg I."/>
            <person name="Brannstrom I.O."/>
            <person name="Guillou S."/>
            <person name="Cros-Aarteil S."/>
            <person name="Calhoun S."/>
            <person name="Haridas S."/>
            <person name="Kuo A."/>
            <person name="Pangilinan J."/>
            <person name="Riley R."/>
            <person name="Labutti K."/>
            <person name="Andreopoulos B."/>
            <person name="Lipzen A."/>
            <person name="Chen C."/>
            <person name="Yanf M."/>
            <person name="Daum C."/>
            <person name="Ng V."/>
            <person name="Clum A."/>
            <person name="Steindorff A."/>
            <person name="Ohm R."/>
            <person name="Martin F."/>
            <person name="Silar P."/>
            <person name="Natvig D."/>
            <person name="Lalanne C."/>
            <person name="Gautier V."/>
            <person name="Ament-Velasquez S.L."/>
            <person name="Kruys A."/>
            <person name="Hutchinson M.I."/>
            <person name="Powell A.J."/>
            <person name="Barry K."/>
            <person name="Miller A.N."/>
            <person name="Grigoriev I.V."/>
            <person name="Debuchy R."/>
            <person name="Gladieux P."/>
            <person name="Thoren M.H."/>
            <person name="Johannesson H."/>
        </authorList>
    </citation>
    <scope>NUCLEOTIDE SEQUENCE</scope>
    <source>
        <strain evidence="4">CBS 626.80</strain>
    </source>
</reference>
<keyword evidence="2" id="KW-0472">Membrane</keyword>
<accession>A0AAN6SHI1</accession>
<feature type="compositionally biased region" description="Low complexity" evidence="1">
    <location>
        <begin position="59"/>
        <end position="71"/>
    </location>
</feature>
<gene>
    <name evidence="4" type="ORF">QBC32DRAFT_210123</name>
</gene>
<reference evidence="4" key="1">
    <citation type="journal article" date="2023" name="Mol. Phylogenet. Evol.">
        <title>Genome-scale phylogeny and comparative genomics of the fungal order Sordariales.</title>
        <authorList>
            <person name="Hensen N."/>
            <person name="Bonometti L."/>
            <person name="Westerberg I."/>
            <person name="Brannstrom I.O."/>
            <person name="Guillou S."/>
            <person name="Cros-Aarteil S."/>
            <person name="Calhoun S."/>
            <person name="Haridas S."/>
            <person name="Kuo A."/>
            <person name="Mondo S."/>
            <person name="Pangilinan J."/>
            <person name="Riley R."/>
            <person name="LaButti K."/>
            <person name="Andreopoulos B."/>
            <person name="Lipzen A."/>
            <person name="Chen C."/>
            <person name="Yan M."/>
            <person name="Daum C."/>
            <person name="Ng V."/>
            <person name="Clum A."/>
            <person name="Steindorff A."/>
            <person name="Ohm R.A."/>
            <person name="Martin F."/>
            <person name="Silar P."/>
            <person name="Natvig D.O."/>
            <person name="Lalanne C."/>
            <person name="Gautier V."/>
            <person name="Ament-Velasquez S.L."/>
            <person name="Kruys A."/>
            <person name="Hutchinson M.I."/>
            <person name="Powell A.J."/>
            <person name="Barry K."/>
            <person name="Miller A.N."/>
            <person name="Grigoriev I.V."/>
            <person name="Debuchy R."/>
            <person name="Gladieux P."/>
            <person name="Hiltunen Thoren M."/>
            <person name="Johannesson H."/>
        </authorList>
    </citation>
    <scope>NUCLEOTIDE SEQUENCE</scope>
    <source>
        <strain evidence="4">CBS 626.80</strain>
    </source>
</reference>
<comment type="caution">
    <text evidence="4">The sequence shown here is derived from an EMBL/GenBank/DDBJ whole genome shotgun (WGS) entry which is preliminary data.</text>
</comment>
<evidence type="ECO:0000259" key="3">
    <source>
        <dbReference type="Pfam" id="PF18142"/>
    </source>
</evidence>
<feature type="compositionally biased region" description="Gly residues" evidence="1">
    <location>
        <begin position="389"/>
        <end position="399"/>
    </location>
</feature>
<dbReference type="EMBL" id="MU859105">
    <property type="protein sequence ID" value="KAK3953448.1"/>
    <property type="molecule type" value="Genomic_DNA"/>
</dbReference>
<keyword evidence="2" id="KW-0812">Transmembrane</keyword>
<feature type="compositionally biased region" description="Polar residues" evidence="1">
    <location>
        <begin position="19"/>
        <end position="29"/>
    </location>
</feature>
<feature type="compositionally biased region" description="Polar residues" evidence="1">
    <location>
        <begin position="1"/>
        <end position="10"/>
    </location>
</feature>
<evidence type="ECO:0000256" key="2">
    <source>
        <dbReference type="SAM" id="Phobius"/>
    </source>
</evidence>
<evidence type="ECO:0000256" key="1">
    <source>
        <dbReference type="SAM" id="MobiDB-lite"/>
    </source>
</evidence>
<feature type="compositionally biased region" description="Basic and acidic residues" evidence="1">
    <location>
        <begin position="84"/>
        <end position="96"/>
    </location>
</feature>
<feature type="compositionally biased region" description="Low complexity" evidence="1">
    <location>
        <begin position="335"/>
        <end position="344"/>
    </location>
</feature>
<dbReference type="PANTHER" id="PTHR38793">
    <property type="entry name" value="SLATT_FUNGAL DOMAIN-CONTAINING PROTEIN-RELATED"/>
    <property type="match status" value="1"/>
</dbReference>
<feature type="region of interest" description="Disordered" evidence="1">
    <location>
        <begin position="1"/>
        <end position="129"/>
    </location>
</feature>
<dbReference type="NCBIfam" id="NF033635">
    <property type="entry name" value="SLATT_fungal"/>
    <property type="match status" value="1"/>
</dbReference>
<name>A0AAN6SHI1_9PEZI</name>
<organism evidence="4 5">
    <name type="scientific">Pseudoneurospora amorphoporcata</name>
    <dbReference type="NCBI Taxonomy" id="241081"/>
    <lineage>
        <taxon>Eukaryota</taxon>
        <taxon>Fungi</taxon>
        <taxon>Dikarya</taxon>
        <taxon>Ascomycota</taxon>
        <taxon>Pezizomycotina</taxon>
        <taxon>Sordariomycetes</taxon>
        <taxon>Sordariomycetidae</taxon>
        <taxon>Sordariales</taxon>
        <taxon>Sordariaceae</taxon>
        <taxon>Pseudoneurospora</taxon>
    </lineage>
</organism>
<dbReference type="Proteomes" id="UP001303222">
    <property type="component" value="Unassembled WGS sequence"/>
</dbReference>
<evidence type="ECO:0000313" key="5">
    <source>
        <dbReference type="Proteomes" id="UP001303222"/>
    </source>
</evidence>
<feature type="region of interest" description="Disordered" evidence="1">
    <location>
        <begin position="331"/>
        <end position="399"/>
    </location>
</feature>
<keyword evidence="2" id="KW-1133">Transmembrane helix</keyword>
<feature type="transmembrane region" description="Helical" evidence="2">
    <location>
        <begin position="219"/>
        <end position="243"/>
    </location>
</feature>